<dbReference type="Proteomes" id="UP000241426">
    <property type="component" value="Unassembled WGS sequence"/>
</dbReference>
<comment type="caution">
    <text evidence="2">The sequence shown here is derived from an EMBL/GenBank/DDBJ whole genome shotgun (WGS) entry which is preliminary data.</text>
</comment>
<protein>
    <submittedName>
        <fullName evidence="2">Fe-S cluster assembly protein SufD</fullName>
    </submittedName>
</protein>
<dbReference type="SUPFAM" id="SSF101960">
    <property type="entry name" value="Stabilizer of iron transporter SufD"/>
    <property type="match status" value="1"/>
</dbReference>
<dbReference type="NCBIfam" id="TIGR01981">
    <property type="entry name" value="sufD"/>
    <property type="match status" value="1"/>
</dbReference>
<feature type="domain" description="SUF system FeS cluster assembly SufBD core" evidence="1">
    <location>
        <begin position="162"/>
        <end position="389"/>
    </location>
</feature>
<dbReference type="RefSeq" id="WP_107289463.1">
    <property type="nucleotide sequence ID" value="NZ_PYNF01000005.1"/>
</dbReference>
<reference evidence="2 3" key="1">
    <citation type="submission" date="2018-01" db="EMBL/GenBank/DDBJ databases">
        <title>Whole genome sequencing of Histamine producing bacteria.</title>
        <authorList>
            <person name="Butler K."/>
        </authorList>
    </citation>
    <scope>NUCLEOTIDE SEQUENCE [LARGE SCALE GENOMIC DNA]</scope>
    <source>
        <strain evidence="2 3">FS-7.2</strain>
    </source>
</reference>
<dbReference type="InterPro" id="IPR000825">
    <property type="entry name" value="SUF_FeS_clus_asmbl_SufBD_core"/>
</dbReference>
<evidence type="ECO:0000313" key="2">
    <source>
        <dbReference type="EMBL" id="PSU99573.1"/>
    </source>
</evidence>
<proteinExistence type="predicted"/>
<dbReference type="Pfam" id="PF01458">
    <property type="entry name" value="SUFBD_core"/>
    <property type="match status" value="1"/>
</dbReference>
<sequence>MAGSLQSNSDLALMRLQPLVQDSAWQYTHWNNLLQLGLPTGTDEDWKYTSLAKFNDVDFTSVKPATVLSKSDVMLWKDDGYRLIFIDGKFASDLSDVIAGVEIQRFEQWLNSDESTNDAIKPEFTSELTDATAKDGLFITIAAKVTVDKPIYLLHFSNSKVGEVTSVRHHLRLEKLASCQLVEHYISSSDTQGVTLSRLSTTIADGARLEHIKLIEAGREQYHLAHNDIKTGRDVNVSSSTFLLSGQLIRHQLSTELGDVGCNVSFNSLALPTSSECFDSRTFLHHSAPHCHSQQLHKIVGLGEGVGVFDGMIYVNQGAIKTDGQMDNHNLLLSTKSQVNSRPKLEIYADDVKCSHGATTGKIDPEQVFYLQARGIPKPLAEQMITKAFAAQVYEKVTLNNIRQYLLQHVTQKLECGNNV</sequence>
<dbReference type="InterPro" id="IPR055346">
    <property type="entry name" value="Fe-S_cluster_assembly_SufBD"/>
</dbReference>
<evidence type="ECO:0000259" key="1">
    <source>
        <dbReference type="Pfam" id="PF01458"/>
    </source>
</evidence>
<dbReference type="GO" id="GO:0016226">
    <property type="term" value="P:iron-sulfur cluster assembly"/>
    <property type="evidence" value="ECO:0007669"/>
    <property type="project" value="InterPro"/>
</dbReference>
<evidence type="ECO:0000313" key="3">
    <source>
        <dbReference type="Proteomes" id="UP000241426"/>
    </source>
</evidence>
<dbReference type="PANTHER" id="PTHR43575:SF1">
    <property type="entry name" value="PROTEIN ABCI7, CHLOROPLASTIC"/>
    <property type="match status" value="1"/>
</dbReference>
<dbReference type="InterPro" id="IPR037284">
    <property type="entry name" value="SUF_FeS_clus_asmbl_SufBD_sf"/>
</dbReference>
<dbReference type="AlphaFoldDB" id="A0A2T3KJ91"/>
<dbReference type="EMBL" id="PYNF01000005">
    <property type="protein sequence ID" value="PSU99573.1"/>
    <property type="molecule type" value="Genomic_DNA"/>
</dbReference>
<accession>A0A2T3KJ91</accession>
<gene>
    <name evidence="2" type="primary">sufD</name>
    <name evidence="2" type="ORF">C9J27_07990</name>
</gene>
<name>A0A2T3KJ91_9GAMM</name>
<dbReference type="PANTHER" id="PTHR43575">
    <property type="entry name" value="PROTEIN ABCI7, CHLOROPLASTIC"/>
    <property type="match status" value="1"/>
</dbReference>
<organism evidence="2 3">
    <name type="scientific">Photobacterium kishitanii</name>
    <dbReference type="NCBI Taxonomy" id="318456"/>
    <lineage>
        <taxon>Bacteria</taxon>
        <taxon>Pseudomonadati</taxon>
        <taxon>Pseudomonadota</taxon>
        <taxon>Gammaproteobacteria</taxon>
        <taxon>Vibrionales</taxon>
        <taxon>Vibrionaceae</taxon>
        <taxon>Photobacterium</taxon>
    </lineage>
</organism>
<dbReference type="InterPro" id="IPR011542">
    <property type="entry name" value="SUF_FeS_clus_asmbl_SufD"/>
</dbReference>